<keyword evidence="5 7" id="KW-0472">Membrane</keyword>
<proteinExistence type="inferred from homology"/>
<name>A0A1S9I492_9CLOT</name>
<reference evidence="9 10" key="1">
    <citation type="submission" date="2016-12" db="EMBL/GenBank/DDBJ databases">
        <title>Clostridium tepidum sp. nov., a close relative of Clostridium sporogenes and Clostridium botulinum Group I.</title>
        <authorList>
            <person name="Dobritsa A.P."/>
            <person name="Kutumbaka K.K."/>
            <person name="Werner K."/>
            <person name="Wiedmann M."/>
            <person name="Asmus A."/>
            <person name="Samadpour M."/>
        </authorList>
    </citation>
    <scope>NUCLEOTIDE SEQUENCE [LARGE SCALE GENOMIC DNA]</scope>
    <source>
        <strain evidence="9 10">IEH 97212</strain>
    </source>
</reference>
<evidence type="ECO:0000313" key="10">
    <source>
        <dbReference type="Proteomes" id="UP000190256"/>
    </source>
</evidence>
<dbReference type="Proteomes" id="UP000190256">
    <property type="component" value="Unassembled WGS sequence"/>
</dbReference>
<evidence type="ECO:0000256" key="4">
    <source>
        <dbReference type="ARBA" id="ARBA00022989"/>
    </source>
</evidence>
<evidence type="ECO:0000313" key="9">
    <source>
        <dbReference type="EMBL" id="OOO65048.1"/>
    </source>
</evidence>
<dbReference type="EMBL" id="MRAE01000022">
    <property type="protein sequence ID" value="OOO65048.1"/>
    <property type="molecule type" value="Genomic_DNA"/>
</dbReference>
<evidence type="ECO:0000259" key="8">
    <source>
        <dbReference type="Pfam" id="PF26002"/>
    </source>
</evidence>
<dbReference type="InterPro" id="IPR058982">
    <property type="entry name" value="Beta-barrel_AprE"/>
</dbReference>
<keyword evidence="3 7" id="KW-0812">Transmembrane</keyword>
<feature type="domain" description="AprE-like beta-barrel" evidence="8">
    <location>
        <begin position="371"/>
        <end position="459"/>
    </location>
</feature>
<keyword evidence="6" id="KW-0175">Coiled coil</keyword>
<dbReference type="AlphaFoldDB" id="A0A1S9I492"/>
<comment type="subcellular location">
    <subcellularLocation>
        <location evidence="1">Membrane</location>
        <topology evidence="1">Single-pass membrane protein</topology>
    </subcellularLocation>
</comment>
<gene>
    <name evidence="9" type="ORF">BS638_09470</name>
</gene>
<dbReference type="GO" id="GO:0016020">
    <property type="term" value="C:membrane"/>
    <property type="evidence" value="ECO:0007669"/>
    <property type="project" value="UniProtKB-SubCell"/>
</dbReference>
<evidence type="ECO:0000256" key="1">
    <source>
        <dbReference type="ARBA" id="ARBA00004167"/>
    </source>
</evidence>
<dbReference type="RefSeq" id="WP_078054660.1">
    <property type="nucleotide sequence ID" value="NZ_JADPGM010000002.1"/>
</dbReference>
<feature type="coiled-coil region" evidence="6">
    <location>
        <begin position="98"/>
        <end position="132"/>
    </location>
</feature>
<dbReference type="OrthoDB" id="357309at2"/>
<evidence type="ECO:0000256" key="5">
    <source>
        <dbReference type="ARBA" id="ARBA00023136"/>
    </source>
</evidence>
<comment type="caution">
    <text evidence="9">The sequence shown here is derived from an EMBL/GenBank/DDBJ whole genome shotgun (WGS) entry which is preliminary data.</text>
</comment>
<organism evidence="9 10">
    <name type="scientific">Clostridium tepidum</name>
    <dbReference type="NCBI Taxonomy" id="1962263"/>
    <lineage>
        <taxon>Bacteria</taxon>
        <taxon>Bacillati</taxon>
        <taxon>Bacillota</taxon>
        <taxon>Clostridia</taxon>
        <taxon>Eubacteriales</taxon>
        <taxon>Clostridiaceae</taxon>
        <taxon>Clostridium</taxon>
    </lineage>
</organism>
<dbReference type="PANTHER" id="PTHR30386:SF26">
    <property type="entry name" value="TRANSPORT PROTEIN COMB"/>
    <property type="match status" value="1"/>
</dbReference>
<dbReference type="Gene3D" id="2.40.30.170">
    <property type="match status" value="1"/>
</dbReference>
<evidence type="ECO:0000256" key="6">
    <source>
        <dbReference type="SAM" id="Coils"/>
    </source>
</evidence>
<protein>
    <submittedName>
        <fullName evidence="9">Hemolysin D</fullName>
    </submittedName>
</protein>
<dbReference type="Pfam" id="PF26002">
    <property type="entry name" value="Beta-barrel_AprE"/>
    <property type="match status" value="1"/>
</dbReference>
<dbReference type="PRINTS" id="PR01490">
    <property type="entry name" value="RTXTOXIND"/>
</dbReference>
<accession>A0A1S9I492</accession>
<dbReference type="InterPro" id="IPR050739">
    <property type="entry name" value="MFP"/>
</dbReference>
<sequence length="476" mass="54328">MKPIIQNIDEMKDSREILESKPHPFTTIFIYILLLIFLSAFIWCWFAEKEIVIDVQGVVRPNKDIHKVSNLLGSKVSSVNFKNGDKVEKGKVLYTLEHKELDVQKSSLDKSKKDLEKEISNLEKLKKSISDNKNYFTDSKDEKEYYNKYLSYEKSKKNPENNKKVVYSQIDNLNSKINNLNSLKKSVQNNTNYLSSGTSYYSQFKDYKINVEGYEKNIKALEDSYNSLKDKKAEEVLINDAKAKLEGAKLELTKYKNQFTLNIENAIEECNDKIKDLNNQISSSDDAKEINEEKIKSSSLVEIDNSIKLSKQKLEEVTTNLKVVDMNIDKCTVKAPIDGIVDISAPIKTGDLVGEGQEVLNILPSESKYKIDLMILNKDIANIKKGTTIKYDFESLPYKEYGYLDGKLENISADSKVDPKSGVSFYTGEASIDSKPLYSHKGEKAQIKSGMVCTAKIITRKEKMLYYLLEKINLKE</sequence>
<feature type="transmembrane region" description="Helical" evidence="7">
    <location>
        <begin position="28"/>
        <end position="46"/>
    </location>
</feature>
<feature type="coiled-coil region" evidence="6">
    <location>
        <begin position="170"/>
        <end position="287"/>
    </location>
</feature>
<evidence type="ECO:0000256" key="3">
    <source>
        <dbReference type="ARBA" id="ARBA00022692"/>
    </source>
</evidence>
<evidence type="ECO:0000256" key="7">
    <source>
        <dbReference type="SAM" id="Phobius"/>
    </source>
</evidence>
<dbReference type="STRING" id="1962263.BS637_03820"/>
<comment type="similarity">
    <text evidence="2">Belongs to the membrane fusion protein (MFP) (TC 8.A.1) family.</text>
</comment>
<dbReference type="PANTHER" id="PTHR30386">
    <property type="entry name" value="MEMBRANE FUSION SUBUNIT OF EMRAB-TOLC MULTIDRUG EFFLUX PUMP"/>
    <property type="match status" value="1"/>
</dbReference>
<keyword evidence="4 7" id="KW-1133">Transmembrane helix</keyword>
<evidence type="ECO:0000256" key="2">
    <source>
        <dbReference type="ARBA" id="ARBA00009477"/>
    </source>
</evidence>